<dbReference type="Gene3D" id="1.10.150.280">
    <property type="entry name" value="AF1531-like domain"/>
    <property type="match status" value="1"/>
</dbReference>
<dbReference type="SUPFAM" id="SSF47781">
    <property type="entry name" value="RuvA domain 2-like"/>
    <property type="match status" value="1"/>
</dbReference>
<name>A0A5S9F2Z0_UABAM</name>
<keyword evidence="3" id="KW-1185">Reference proteome</keyword>
<reference evidence="2 3" key="1">
    <citation type="submission" date="2019-08" db="EMBL/GenBank/DDBJ databases">
        <title>Complete genome sequence of Candidatus Uab amorphum.</title>
        <authorList>
            <person name="Shiratori T."/>
            <person name="Suzuki S."/>
            <person name="Kakizawa Y."/>
            <person name="Ishida K."/>
        </authorList>
    </citation>
    <scope>NUCLEOTIDE SEQUENCE [LARGE SCALE GENOMIC DNA]</scope>
    <source>
        <strain evidence="2 3">SRT547</strain>
    </source>
</reference>
<organism evidence="2 3">
    <name type="scientific">Uabimicrobium amorphum</name>
    <dbReference type="NCBI Taxonomy" id="2596890"/>
    <lineage>
        <taxon>Bacteria</taxon>
        <taxon>Pseudomonadati</taxon>
        <taxon>Planctomycetota</taxon>
        <taxon>Candidatus Uabimicrobiia</taxon>
        <taxon>Candidatus Uabimicrobiales</taxon>
        <taxon>Candidatus Uabimicrobiaceae</taxon>
        <taxon>Candidatus Uabimicrobium</taxon>
    </lineage>
</organism>
<sequence length="96" mass="11478">MKKQTNTLLYVFLLCHVLFFYTHYIQYQSIFLANNKININSCRRERLCIVPGIGKKTAQKIHIFRLQKGRFKTARDLEYILNKKTIGKVLPFFCFE</sequence>
<evidence type="ECO:0000313" key="3">
    <source>
        <dbReference type="Proteomes" id="UP000326354"/>
    </source>
</evidence>
<dbReference type="OrthoDB" id="9790239at2"/>
<dbReference type="GO" id="GO:0003677">
    <property type="term" value="F:DNA binding"/>
    <property type="evidence" value="ECO:0007669"/>
    <property type="project" value="UniProtKB-KW"/>
</dbReference>
<keyword evidence="1" id="KW-1133">Transmembrane helix</keyword>
<dbReference type="InterPro" id="IPR010994">
    <property type="entry name" value="RuvA_2-like"/>
</dbReference>
<evidence type="ECO:0000256" key="1">
    <source>
        <dbReference type="SAM" id="Phobius"/>
    </source>
</evidence>
<protein>
    <submittedName>
        <fullName evidence="2">DNA-binding protein</fullName>
    </submittedName>
</protein>
<keyword evidence="2" id="KW-0238">DNA-binding</keyword>
<gene>
    <name evidence="2" type="ORF">UABAM_02482</name>
</gene>
<dbReference type="RefSeq" id="WP_151968301.1">
    <property type="nucleotide sequence ID" value="NZ_AP019860.1"/>
</dbReference>
<dbReference type="Proteomes" id="UP000326354">
    <property type="component" value="Chromosome"/>
</dbReference>
<dbReference type="AlphaFoldDB" id="A0A5S9F2Z0"/>
<keyword evidence="1" id="KW-0472">Membrane</keyword>
<proteinExistence type="predicted"/>
<dbReference type="EMBL" id="AP019860">
    <property type="protein sequence ID" value="BBM84126.1"/>
    <property type="molecule type" value="Genomic_DNA"/>
</dbReference>
<feature type="transmembrane region" description="Helical" evidence="1">
    <location>
        <begin position="7"/>
        <end position="25"/>
    </location>
</feature>
<keyword evidence="1" id="KW-0812">Transmembrane</keyword>
<dbReference type="Pfam" id="PF12836">
    <property type="entry name" value="HHH_3"/>
    <property type="match status" value="1"/>
</dbReference>
<accession>A0A5S9F2Z0</accession>
<evidence type="ECO:0000313" key="2">
    <source>
        <dbReference type="EMBL" id="BBM84126.1"/>
    </source>
</evidence>
<dbReference type="KEGG" id="uam:UABAM_02482"/>